<evidence type="ECO:0000313" key="8">
    <source>
        <dbReference type="EMBL" id="MDA3626175.1"/>
    </source>
</evidence>
<dbReference type="InterPro" id="IPR016185">
    <property type="entry name" value="PreATP-grasp_dom_sf"/>
</dbReference>
<comment type="caution">
    <text evidence="8">The sequence shown here is derived from an EMBL/GenBank/DDBJ whole genome shotgun (WGS) entry which is preliminary data.</text>
</comment>
<dbReference type="InterPro" id="IPR005481">
    <property type="entry name" value="BC-like_N"/>
</dbReference>
<evidence type="ECO:0000259" key="6">
    <source>
        <dbReference type="PROSITE" id="PS50975"/>
    </source>
</evidence>
<dbReference type="InterPro" id="IPR011054">
    <property type="entry name" value="Rudment_hybrid_motif"/>
</dbReference>
<protein>
    <submittedName>
        <fullName evidence="8">Acetyl-/propionyl-CoA carboxylase subunit alpha</fullName>
    </submittedName>
</protein>
<evidence type="ECO:0000259" key="7">
    <source>
        <dbReference type="PROSITE" id="PS50979"/>
    </source>
</evidence>
<dbReference type="Pfam" id="PF02785">
    <property type="entry name" value="Biotin_carb_C"/>
    <property type="match status" value="1"/>
</dbReference>
<dbReference type="Proteomes" id="UP001210380">
    <property type="component" value="Unassembled WGS sequence"/>
</dbReference>
<dbReference type="SMART" id="SM00878">
    <property type="entry name" value="Biotin_carb_C"/>
    <property type="match status" value="1"/>
</dbReference>
<gene>
    <name evidence="8" type="ORF">OU415_12070</name>
</gene>
<dbReference type="Pfam" id="PF02786">
    <property type="entry name" value="CPSase_L_D2"/>
    <property type="match status" value="1"/>
</dbReference>
<dbReference type="InterPro" id="IPR050856">
    <property type="entry name" value="Biotin_carboxylase_complex"/>
</dbReference>
<dbReference type="EMBL" id="JAQGLA010000013">
    <property type="protein sequence ID" value="MDA3626175.1"/>
    <property type="molecule type" value="Genomic_DNA"/>
</dbReference>
<dbReference type="PANTHER" id="PTHR18866:SF127">
    <property type="match status" value="1"/>
</dbReference>
<name>A0ABT4UWU6_9PSEU</name>
<dbReference type="Gene3D" id="3.30.470.20">
    <property type="entry name" value="ATP-grasp fold, B domain"/>
    <property type="match status" value="1"/>
</dbReference>
<dbReference type="InterPro" id="IPR011761">
    <property type="entry name" value="ATP-grasp"/>
</dbReference>
<reference evidence="8 9" key="1">
    <citation type="submission" date="2022-11" db="EMBL/GenBank/DDBJ databases">
        <title>Draft genome sequence of Saccharopolyspora sp. WRP15-2 isolated from rhizosphere soils of wild rice in Thailand.</title>
        <authorList>
            <person name="Duangmal K."/>
            <person name="Kammanee S."/>
            <person name="Muangham S."/>
        </authorList>
    </citation>
    <scope>NUCLEOTIDE SEQUENCE [LARGE SCALE GENOMIC DNA]</scope>
    <source>
        <strain evidence="8 9">WRP15-2</strain>
    </source>
</reference>
<evidence type="ECO:0000256" key="2">
    <source>
        <dbReference type="ARBA" id="ARBA00022741"/>
    </source>
</evidence>
<keyword evidence="9" id="KW-1185">Reference proteome</keyword>
<dbReference type="PROSITE" id="PS50975">
    <property type="entry name" value="ATP_GRASP"/>
    <property type="match status" value="1"/>
</dbReference>
<dbReference type="PROSITE" id="PS00867">
    <property type="entry name" value="CPSASE_2"/>
    <property type="match status" value="1"/>
</dbReference>
<evidence type="ECO:0000256" key="1">
    <source>
        <dbReference type="ARBA" id="ARBA00022598"/>
    </source>
</evidence>
<proteinExistence type="predicted"/>
<evidence type="ECO:0000256" key="4">
    <source>
        <dbReference type="ARBA" id="ARBA00023267"/>
    </source>
</evidence>
<dbReference type="InterPro" id="IPR011764">
    <property type="entry name" value="Biotin_carboxylation_dom"/>
</dbReference>
<feature type="domain" description="ATP-grasp" evidence="6">
    <location>
        <begin position="124"/>
        <end position="322"/>
    </location>
</feature>
<evidence type="ECO:0000313" key="9">
    <source>
        <dbReference type="Proteomes" id="UP001210380"/>
    </source>
</evidence>
<dbReference type="Pfam" id="PF00289">
    <property type="entry name" value="Biotin_carb_N"/>
    <property type="match status" value="1"/>
</dbReference>
<evidence type="ECO:0000256" key="3">
    <source>
        <dbReference type="ARBA" id="ARBA00022840"/>
    </source>
</evidence>
<dbReference type="InterPro" id="IPR005479">
    <property type="entry name" value="CPAse_ATP-bd"/>
</dbReference>
<dbReference type="InterPro" id="IPR005482">
    <property type="entry name" value="Biotin_COase_C"/>
</dbReference>
<dbReference type="SUPFAM" id="SSF56059">
    <property type="entry name" value="Glutathione synthetase ATP-binding domain-like"/>
    <property type="match status" value="1"/>
</dbReference>
<dbReference type="RefSeq" id="WP_270948757.1">
    <property type="nucleotide sequence ID" value="NZ_JAQGLA010000013.1"/>
</dbReference>
<keyword evidence="3 5" id="KW-0067">ATP-binding</keyword>
<dbReference type="SUPFAM" id="SSF51246">
    <property type="entry name" value="Rudiment single hybrid motif"/>
    <property type="match status" value="1"/>
</dbReference>
<sequence length="457" mass="48909">MVRQFPRRLLVANRGEIARRIIATARRLGVGTVAIHHGVDAELPYAAEADIAREITGEQPVGAYLDIDQIVRIAVESGADAVHPGYGFLAENAGFARAVVEAGLTWVGPDPEAITAMGDKVEARNRIAATGVPVSGGAGAALTDAAEAVAEAERIGYPVMVKAAGGGGGIGMTIARDAGSVRDEFDRTQAIAERSFGSDRIFLERFVESARHVEVQVLGLADGTILTLGERDCSVQRRHQKLVEESPALGLDPLVRQRLHDAAKSAARAVGYRNAGTVEFLVDTRTQDFVFLEMNTRIQVEHPVTEMTHGVDLVEQQLSIAVTGSVTTGFAPHQRGHAIEFRLCAEDPVRFFPSPGPIERWEVPSGDGIRVDAGYRAGLEITPHFDSLIAKICVFAEDRDRALERAREALDGVAVGPLRTNLPFLRELVDSPEFAAGGYDTNIVAAVTSRAAASTGR</sequence>
<accession>A0ABT4UWU6</accession>
<dbReference type="PROSITE" id="PS50979">
    <property type="entry name" value="BC"/>
    <property type="match status" value="1"/>
</dbReference>
<keyword evidence="2 5" id="KW-0547">Nucleotide-binding</keyword>
<dbReference type="SUPFAM" id="SSF52440">
    <property type="entry name" value="PreATP-grasp domain"/>
    <property type="match status" value="1"/>
</dbReference>
<dbReference type="PANTHER" id="PTHR18866">
    <property type="entry name" value="CARBOXYLASE:PYRUVATE/ACETYL-COA/PROPIONYL-COA CARBOXYLASE"/>
    <property type="match status" value="1"/>
</dbReference>
<feature type="domain" description="Biotin carboxylation" evidence="7">
    <location>
        <begin position="5"/>
        <end position="449"/>
    </location>
</feature>
<keyword evidence="4" id="KW-0092">Biotin</keyword>
<organism evidence="8 9">
    <name type="scientific">Saccharopolyspora oryzae</name>
    <dbReference type="NCBI Taxonomy" id="2997343"/>
    <lineage>
        <taxon>Bacteria</taxon>
        <taxon>Bacillati</taxon>
        <taxon>Actinomycetota</taxon>
        <taxon>Actinomycetes</taxon>
        <taxon>Pseudonocardiales</taxon>
        <taxon>Pseudonocardiaceae</taxon>
        <taxon>Saccharopolyspora</taxon>
    </lineage>
</organism>
<dbReference type="PROSITE" id="PS00866">
    <property type="entry name" value="CPSASE_1"/>
    <property type="match status" value="1"/>
</dbReference>
<evidence type="ECO:0000256" key="5">
    <source>
        <dbReference type="PROSITE-ProRule" id="PRU00409"/>
    </source>
</evidence>
<keyword evidence="1" id="KW-0436">Ligase</keyword>